<feature type="transmembrane region" description="Helical" evidence="1">
    <location>
        <begin position="34"/>
        <end position="55"/>
    </location>
</feature>
<dbReference type="PATRIC" id="fig|1196324.3.peg.3239"/>
<reference evidence="2 3" key="1">
    <citation type="journal article" date="2012" name="J. Bacteriol.">
        <title>Genome of Bacillus macauensis ZFHKF-1, a Long-Chain-Forming Bacterium.</title>
        <authorList>
            <person name="Cai L."/>
            <person name="Zhang T."/>
        </authorList>
    </citation>
    <scope>NUCLEOTIDE SEQUENCE [LARGE SCALE GENOMIC DNA]</scope>
    <source>
        <strain evidence="2 3">ZFHKF-1</strain>
    </source>
</reference>
<keyword evidence="1" id="KW-1133">Transmembrane helix</keyword>
<dbReference type="AlphaFoldDB" id="I8IXQ7"/>
<dbReference type="RefSeq" id="WP_007203239.1">
    <property type="nucleotide sequence ID" value="NZ_AKKV01000036.1"/>
</dbReference>
<dbReference type="EMBL" id="AKKV01000036">
    <property type="protein sequence ID" value="EIT84271.1"/>
    <property type="molecule type" value="Genomic_DNA"/>
</dbReference>
<dbReference type="Proteomes" id="UP000004080">
    <property type="component" value="Unassembled WGS sequence"/>
</dbReference>
<sequence length="132" mass="15010">MTAIKKVSMIGSWIIIIAIGGHGLYTWFTAGVVNAMTLVYFSLGLGFLFHTLTWGNMKGKHEHEKDELEQHISLKSSKYSYYILLVVMILILVISEKATAMQDLKNIPLVIAICLAWVTMPFTEWLVSKKYR</sequence>
<keyword evidence="3" id="KW-1185">Reference proteome</keyword>
<keyword evidence="1" id="KW-0812">Transmembrane</keyword>
<protein>
    <submittedName>
        <fullName evidence="2">Uncharacterized protein</fullName>
    </submittedName>
</protein>
<dbReference type="OrthoDB" id="2974577at2"/>
<feature type="transmembrane region" description="Helical" evidence="1">
    <location>
        <begin position="7"/>
        <end position="28"/>
    </location>
</feature>
<accession>I8IXQ7</accession>
<evidence type="ECO:0000313" key="3">
    <source>
        <dbReference type="Proteomes" id="UP000004080"/>
    </source>
</evidence>
<comment type="caution">
    <text evidence="2">The sequence shown here is derived from an EMBL/GenBank/DDBJ whole genome shotgun (WGS) entry which is preliminary data.</text>
</comment>
<keyword evidence="1" id="KW-0472">Membrane</keyword>
<evidence type="ECO:0000313" key="2">
    <source>
        <dbReference type="EMBL" id="EIT84271.1"/>
    </source>
</evidence>
<feature type="transmembrane region" description="Helical" evidence="1">
    <location>
        <begin position="79"/>
        <end position="95"/>
    </location>
</feature>
<feature type="transmembrane region" description="Helical" evidence="1">
    <location>
        <begin position="107"/>
        <end position="127"/>
    </location>
</feature>
<organism evidence="2 3">
    <name type="scientific">Fictibacillus macauensis ZFHKF-1</name>
    <dbReference type="NCBI Taxonomy" id="1196324"/>
    <lineage>
        <taxon>Bacteria</taxon>
        <taxon>Bacillati</taxon>
        <taxon>Bacillota</taxon>
        <taxon>Bacilli</taxon>
        <taxon>Bacillales</taxon>
        <taxon>Fictibacillaceae</taxon>
        <taxon>Fictibacillus</taxon>
    </lineage>
</organism>
<evidence type="ECO:0000256" key="1">
    <source>
        <dbReference type="SAM" id="Phobius"/>
    </source>
</evidence>
<gene>
    <name evidence="2" type="ORF">A374_15833</name>
</gene>
<dbReference type="eggNOG" id="ENOG503224U">
    <property type="taxonomic scope" value="Bacteria"/>
</dbReference>
<name>I8IXQ7_9BACL</name>
<dbReference type="Pfam" id="PF09946">
    <property type="entry name" value="DUF2178"/>
    <property type="match status" value="1"/>
</dbReference>
<proteinExistence type="predicted"/>
<dbReference type="InterPro" id="IPR019235">
    <property type="entry name" value="DUF2178_TM"/>
</dbReference>